<protein>
    <submittedName>
        <fullName evidence="2">Defensin-like protein</fullName>
    </submittedName>
</protein>
<evidence type="ECO:0000313" key="2">
    <source>
        <dbReference type="WBParaSite" id="SMUV_0000491501-mRNA-1"/>
    </source>
</evidence>
<sequence>MILTTKLLSKLENESSSLRQQQLNWMLNRSSTIIILLVTLLITVNGSTAKATLAKRRCDAGCSPHITLPCSFGSLDQCIEKTCRDLCWSDNYREMNACYCRGTSEGPTLRMCFCGPSVHQRKKISTFKTMKKPIFF</sequence>
<name>A0A0N5AKA2_9BILA</name>
<proteinExistence type="predicted"/>
<dbReference type="WBParaSite" id="SMUV_0000491501-mRNA-1">
    <property type="protein sequence ID" value="SMUV_0000491501-mRNA-1"/>
    <property type="gene ID" value="SMUV_0000491501"/>
</dbReference>
<accession>A0A0N5AKA2</accession>
<keyword evidence="1" id="KW-1185">Reference proteome</keyword>
<evidence type="ECO:0000313" key="1">
    <source>
        <dbReference type="Proteomes" id="UP000046393"/>
    </source>
</evidence>
<dbReference type="AlphaFoldDB" id="A0A0N5AKA2"/>
<reference evidence="2" key="1">
    <citation type="submission" date="2017-02" db="UniProtKB">
        <authorList>
            <consortium name="WormBaseParasite"/>
        </authorList>
    </citation>
    <scope>IDENTIFICATION</scope>
</reference>
<organism evidence="1 2">
    <name type="scientific">Syphacia muris</name>
    <dbReference type="NCBI Taxonomy" id="451379"/>
    <lineage>
        <taxon>Eukaryota</taxon>
        <taxon>Metazoa</taxon>
        <taxon>Ecdysozoa</taxon>
        <taxon>Nematoda</taxon>
        <taxon>Chromadorea</taxon>
        <taxon>Rhabditida</taxon>
        <taxon>Spirurina</taxon>
        <taxon>Oxyuridomorpha</taxon>
        <taxon>Oxyuroidea</taxon>
        <taxon>Oxyuridae</taxon>
        <taxon>Syphacia</taxon>
    </lineage>
</organism>
<dbReference type="Proteomes" id="UP000046393">
    <property type="component" value="Unplaced"/>
</dbReference>